<dbReference type="HOGENOM" id="CLU_030130_3_7_10"/>
<reference key="2">
    <citation type="submission" date="2011-04" db="EMBL/GenBank/DDBJ databases">
        <title>Complete sequence of chromosome of Haliscomenobacter hydrossis DSM 1100.</title>
        <authorList>
            <consortium name="US DOE Joint Genome Institute (JGI-PGF)"/>
            <person name="Lucas S."/>
            <person name="Han J."/>
            <person name="Lapidus A."/>
            <person name="Bruce D."/>
            <person name="Goodwin L."/>
            <person name="Pitluck S."/>
            <person name="Peters L."/>
            <person name="Kyrpides N."/>
            <person name="Mavromatis K."/>
            <person name="Ivanova N."/>
            <person name="Ovchinnikova G."/>
            <person name="Pagani I."/>
            <person name="Daligault H."/>
            <person name="Detter J.C."/>
            <person name="Han C."/>
            <person name="Land M."/>
            <person name="Hauser L."/>
            <person name="Markowitz V."/>
            <person name="Cheng J.-F."/>
            <person name="Hugenholtz P."/>
            <person name="Woyke T."/>
            <person name="Wu D."/>
            <person name="Verbarg S."/>
            <person name="Frueling A."/>
            <person name="Brambilla E."/>
            <person name="Klenk H.-P."/>
            <person name="Eisen J.A."/>
        </authorList>
    </citation>
    <scope>NUCLEOTIDE SEQUENCE</scope>
    <source>
        <strain>DSM 1100</strain>
    </source>
</reference>
<evidence type="ECO:0000313" key="8">
    <source>
        <dbReference type="Proteomes" id="UP000008461"/>
    </source>
</evidence>
<evidence type="ECO:0000256" key="2">
    <source>
        <dbReference type="ARBA" id="ARBA00022801"/>
    </source>
</evidence>
<protein>
    <recommendedName>
        <fullName evidence="5">Omega-amidase YafV</fullName>
        <ecNumber evidence="3">3.5.1.3</ecNumber>
    </recommendedName>
</protein>
<dbReference type="CDD" id="cd07575">
    <property type="entry name" value="Xc-1258_like"/>
    <property type="match status" value="1"/>
</dbReference>
<comment type="catalytic activity">
    <reaction evidence="4">
        <text>a monoamide of a dicarboxylate + H2O = a dicarboxylate + NH4(+)</text>
        <dbReference type="Rhea" id="RHEA:11716"/>
        <dbReference type="ChEBI" id="CHEBI:15377"/>
        <dbReference type="ChEBI" id="CHEBI:28938"/>
        <dbReference type="ChEBI" id="CHEBI:28965"/>
        <dbReference type="ChEBI" id="CHEBI:77450"/>
        <dbReference type="EC" id="3.5.1.3"/>
    </reaction>
</comment>
<name>F4L0S9_HALH1</name>
<dbReference type="SUPFAM" id="SSF56317">
    <property type="entry name" value="Carbon-nitrogen hydrolase"/>
    <property type="match status" value="1"/>
</dbReference>
<keyword evidence="8" id="KW-1185">Reference proteome</keyword>
<sequence length="256" mass="29579">MLVTLIQARLTWENPVANRAYFSEKIAGIQEQTDLIVLPEMFSTGFSMSPETLSEPMDGPTMQWLSEQAKAKQAVITGSFIAQENGNYYNRLVWMQPDGQYQTYDKRHLFTLAGEHEHYTPGQEHLIVEWKGWRIMPLICYDLRFPVWSRNTQHYDLLLYVANFPEIRSYAWQQLLTARAIENQAYTIGVNCVGTDGKGIQYSGDTVLHDYAGEVLYRVSHTEDVYTAKLSKEDQDQFRKKFAFLQDGDSFSFQQG</sequence>
<dbReference type="EMBL" id="CP002691">
    <property type="protein sequence ID" value="AEE50533.1"/>
    <property type="molecule type" value="Genomic_DNA"/>
</dbReference>
<dbReference type="AlphaFoldDB" id="F4L0S9"/>
<feature type="domain" description="CN hydrolase" evidence="6">
    <location>
        <begin position="1"/>
        <end position="232"/>
    </location>
</feature>
<dbReference type="STRING" id="760192.Halhy_2664"/>
<dbReference type="InterPro" id="IPR036526">
    <property type="entry name" value="C-N_Hydrolase_sf"/>
</dbReference>
<dbReference type="eggNOG" id="COG0388">
    <property type="taxonomic scope" value="Bacteria"/>
</dbReference>
<organism evidence="7 8">
    <name type="scientific">Haliscomenobacter hydrossis (strain ATCC 27775 / DSM 1100 / LMG 10767 / O)</name>
    <dbReference type="NCBI Taxonomy" id="760192"/>
    <lineage>
        <taxon>Bacteria</taxon>
        <taxon>Pseudomonadati</taxon>
        <taxon>Bacteroidota</taxon>
        <taxon>Saprospiria</taxon>
        <taxon>Saprospirales</taxon>
        <taxon>Haliscomenobacteraceae</taxon>
        <taxon>Haliscomenobacter</taxon>
    </lineage>
</organism>
<evidence type="ECO:0000256" key="1">
    <source>
        <dbReference type="ARBA" id="ARBA00010613"/>
    </source>
</evidence>
<dbReference type="EC" id="3.5.1.3" evidence="3"/>
<accession>F4L0S9</accession>
<evidence type="ECO:0000256" key="5">
    <source>
        <dbReference type="ARBA" id="ARBA00072139"/>
    </source>
</evidence>
<dbReference type="KEGG" id="hhy:Halhy_2664"/>
<evidence type="ECO:0000313" key="7">
    <source>
        <dbReference type="EMBL" id="AEE50533.1"/>
    </source>
</evidence>
<dbReference type="PANTHER" id="PTHR47799:SF1">
    <property type="entry name" value="OMEGA-AMIDASE YAFV"/>
    <property type="match status" value="1"/>
</dbReference>
<dbReference type="InterPro" id="IPR003010">
    <property type="entry name" value="C-N_Hydrolase"/>
</dbReference>
<dbReference type="NCBIfam" id="NF007757">
    <property type="entry name" value="PRK10438.1"/>
    <property type="match status" value="1"/>
</dbReference>
<keyword evidence="2" id="KW-0378">Hydrolase</keyword>
<dbReference type="Pfam" id="PF00795">
    <property type="entry name" value="CN_hydrolase"/>
    <property type="match status" value="1"/>
</dbReference>
<dbReference type="PROSITE" id="PS50263">
    <property type="entry name" value="CN_HYDROLASE"/>
    <property type="match status" value="1"/>
</dbReference>
<dbReference type="PANTHER" id="PTHR47799">
    <property type="entry name" value="OMEGA-AMIDASE YAFV"/>
    <property type="match status" value="1"/>
</dbReference>
<dbReference type="GO" id="GO:0050152">
    <property type="term" value="F:omega-amidase activity"/>
    <property type="evidence" value="ECO:0007669"/>
    <property type="project" value="UniProtKB-EC"/>
</dbReference>
<reference evidence="7 8" key="1">
    <citation type="journal article" date="2011" name="Stand. Genomic Sci.">
        <title>Complete genome sequence of Haliscomenobacter hydrossis type strain (O).</title>
        <authorList>
            <consortium name="US DOE Joint Genome Institute (JGI-PGF)"/>
            <person name="Daligault H."/>
            <person name="Lapidus A."/>
            <person name="Zeytun A."/>
            <person name="Nolan M."/>
            <person name="Lucas S."/>
            <person name="Del Rio T.G."/>
            <person name="Tice H."/>
            <person name="Cheng J.F."/>
            <person name="Tapia R."/>
            <person name="Han C."/>
            <person name="Goodwin L."/>
            <person name="Pitluck S."/>
            <person name="Liolios K."/>
            <person name="Pagani I."/>
            <person name="Ivanova N."/>
            <person name="Huntemann M."/>
            <person name="Mavromatis K."/>
            <person name="Mikhailova N."/>
            <person name="Pati A."/>
            <person name="Chen A."/>
            <person name="Palaniappan K."/>
            <person name="Land M."/>
            <person name="Hauser L."/>
            <person name="Brambilla E.M."/>
            <person name="Rohde M."/>
            <person name="Verbarg S."/>
            <person name="Goker M."/>
            <person name="Bristow J."/>
            <person name="Eisen J.A."/>
            <person name="Markowitz V."/>
            <person name="Hugenholtz P."/>
            <person name="Kyrpides N.C."/>
            <person name="Klenk H.P."/>
            <person name="Woyke T."/>
        </authorList>
    </citation>
    <scope>NUCLEOTIDE SEQUENCE [LARGE SCALE GENOMIC DNA]</scope>
    <source>
        <strain evidence="8">ATCC 27775 / DSM 1100 / LMG 10767 / O</strain>
    </source>
</reference>
<dbReference type="FunFam" id="3.60.110.10:FF:000004">
    <property type="entry name" value="Carbon-nitrogen hydrolase"/>
    <property type="match status" value="1"/>
</dbReference>
<dbReference type="RefSeq" id="WP_013765081.1">
    <property type="nucleotide sequence ID" value="NC_015510.1"/>
</dbReference>
<proteinExistence type="inferred from homology"/>
<evidence type="ECO:0000256" key="3">
    <source>
        <dbReference type="ARBA" id="ARBA00039118"/>
    </source>
</evidence>
<dbReference type="Gene3D" id="3.60.110.10">
    <property type="entry name" value="Carbon-nitrogen hydrolase"/>
    <property type="match status" value="1"/>
</dbReference>
<dbReference type="InterPro" id="IPR052737">
    <property type="entry name" value="Omega-amidase_YafV"/>
</dbReference>
<evidence type="ECO:0000259" key="6">
    <source>
        <dbReference type="PROSITE" id="PS50263"/>
    </source>
</evidence>
<dbReference type="GO" id="GO:0106008">
    <property type="term" value="F:2-oxoglutaramate amidase activity"/>
    <property type="evidence" value="ECO:0007669"/>
    <property type="project" value="TreeGrafter"/>
</dbReference>
<comment type="similarity">
    <text evidence="1">Belongs to the carbon-nitrogen hydrolase superfamily. NIT1/NIT2 family.</text>
</comment>
<gene>
    <name evidence="7" type="ordered locus">Halhy_2664</name>
</gene>
<dbReference type="OrthoDB" id="9811121at2"/>
<evidence type="ECO:0000256" key="4">
    <source>
        <dbReference type="ARBA" id="ARBA00052904"/>
    </source>
</evidence>
<dbReference type="Proteomes" id="UP000008461">
    <property type="component" value="Chromosome"/>
</dbReference>